<accession>A0ABV1H2K4</accession>
<proteinExistence type="predicted"/>
<name>A0ABV1H2K4_9FIRM</name>
<evidence type="ECO:0008006" key="3">
    <source>
        <dbReference type="Google" id="ProtNLM"/>
    </source>
</evidence>
<evidence type="ECO:0000313" key="2">
    <source>
        <dbReference type="Proteomes" id="UP001546774"/>
    </source>
</evidence>
<evidence type="ECO:0000313" key="1">
    <source>
        <dbReference type="EMBL" id="MEQ2553432.1"/>
    </source>
</evidence>
<dbReference type="InterPro" id="IPR050722">
    <property type="entry name" value="Pyruvate:ferred/Flavod_OxRd"/>
</dbReference>
<comment type="caution">
    <text evidence="1">The sequence shown here is derived from an EMBL/GenBank/DDBJ whole genome shotgun (WGS) entry which is preliminary data.</text>
</comment>
<dbReference type="SUPFAM" id="SSF52518">
    <property type="entry name" value="Thiamin diphosphate-binding fold (THDP-binding)"/>
    <property type="match status" value="1"/>
</dbReference>
<gene>
    <name evidence="1" type="ORF">WMO37_00165</name>
</gene>
<keyword evidence="2" id="KW-1185">Reference proteome</keyword>
<organism evidence="1 2">
    <name type="scientific">Lachnospira intestinalis</name>
    <dbReference type="NCBI Taxonomy" id="3133158"/>
    <lineage>
        <taxon>Bacteria</taxon>
        <taxon>Bacillati</taxon>
        <taxon>Bacillota</taxon>
        <taxon>Clostridia</taxon>
        <taxon>Lachnospirales</taxon>
        <taxon>Lachnospiraceae</taxon>
        <taxon>Lachnospira</taxon>
    </lineage>
</organism>
<dbReference type="PANTHER" id="PTHR32154:SF0">
    <property type="entry name" value="PYRUVATE-FLAVODOXIN OXIDOREDUCTASE-RELATED"/>
    <property type="match status" value="1"/>
</dbReference>
<dbReference type="EMBL" id="JBBMFS010000001">
    <property type="protein sequence ID" value="MEQ2553432.1"/>
    <property type="molecule type" value="Genomic_DNA"/>
</dbReference>
<dbReference type="Gene3D" id="3.40.50.970">
    <property type="match status" value="1"/>
</dbReference>
<dbReference type="Proteomes" id="UP001546774">
    <property type="component" value="Unassembled WGS sequence"/>
</dbReference>
<dbReference type="PANTHER" id="PTHR32154">
    <property type="entry name" value="PYRUVATE-FLAVODOXIN OXIDOREDUCTASE-RELATED"/>
    <property type="match status" value="1"/>
</dbReference>
<protein>
    <recommendedName>
        <fullName evidence="3">Pyruvate synthase</fullName>
    </recommendedName>
</protein>
<reference evidence="1" key="1">
    <citation type="submission" date="2024-03" db="EMBL/GenBank/DDBJ databases">
        <title>Human intestinal bacterial collection.</title>
        <authorList>
            <person name="Pauvert C."/>
            <person name="Hitch T.C.A."/>
            <person name="Clavel T."/>
        </authorList>
    </citation>
    <scope>NUCLEOTIDE SEQUENCE [LARGE SCALE GENOMIC DNA]</scope>
    <source>
        <strain evidence="1">CLA-AA-H89B</strain>
    </source>
</reference>
<sequence>MEAEQYDGPSLLIAYAPCISHGIKEGIGKSMASMKQAVDAGYWHLYRYNPQLIKEGKNPFALDSRPPKASFTEFLRSQLRYAVLEAQYPKEAKALFAKAEEDAGRRYQRYREMAEELKELEKKKND</sequence>
<dbReference type="InterPro" id="IPR029061">
    <property type="entry name" value="THDP-binding"/>
</dbReference>